<dbReference type="EMBL" id="BAAAYN010000005">
    <property type="protein sequence ID" value="GAA3383362.1"/>
    <property type="molecule type" value="Genomic_DNA"/>
</dbReference>
<sequence length="99" mass="9756">MEIKPGVKLSSAASSAEFIVVRAAPGDVDLACAGEPLVTVGTAPAGPKTGTGEAILVGKRYSDEAGSLELLCTKPGRGPVTLAGTPLRLAAAKALPASD</sequence>
<dbReference type="Proteomes" id="UP001501676">
    <property type="component" value="Unassembled WGS sequence"/>
</dbReference>
<evidence type="ECO:0000313" key="2">
    <source>
        <dbReference type="Proteomes" id="UP001501676"/>
    </source>
</evidence>
<gene>
    <name evidence="1" type="ORF">GCM10020369_08970</name>
</gene>
<evidence type="ECO:0000313" key="1">
    <source>
        <dbReference type="EMBL" id="GAA3383362.1"/>
    </source>
</evidence>
<protein>
    <submittedName>
        <fullName evidence="1">Uncharacterized protein</fullName>
    </submittedName>
</protein>
<keyword evidence="2" id="KW-1185">Reference proteome</keyword>
<reference evidence="2" key="1">
    <citation type="journal article" date="2019" name="Int. J. Syst. Evol. Microbiol.">
        <title>The Global Catalogue of Microorganisms (GCM) 10K type strain sequencing project: providing services to taxonomists for standard genome sequencing and annotation.</title>
        <authorList>
            <consortium name="The Broad Institute Genomics Platform"/>
            <consortium name="The Broad Institute Genome Sequencing Center for Infectious Disease"/>
            <person name="Wu L."/>
            <person name="Ma J."/>
        </authorList>
    </citation>
    <scope>NUCLEOTIDE SEQUENCE [LARGE SCALE GENOMIC DNA]</scope>
    <source>
        <strain evidence="2">JCM 9458</strain>
    </source>
</reference>
<proteinExistence type="predicted"/>
<accession>A0ABP6SRR3</accession>
<organism evidence="1 2">
    <name type="scientific">Cryptosporangium minutisporangium</name>
    <dbReference type="NCBI Taxonomy" id="113569"/>
    <lineage>
        <taxon>Bacteria</taxon>
        <taxon>Bacillati</taxon>
        <taxon>Actinomycetota</taxon>
        <taxon>Actinomycetes</taxon>
        <taxon>Cryptosporangiales</taxon>
        <taxon>Cryptosporangiaceae</taxon>
        <taxon>Cryptosporangium</taxon>
    </lineage>
</organism>
<comment type="caution">
    <text evidence="1">The sequence shown here is derived from an EMBL/GenBank/DDBJ whole genome shotgun (WGS) entry which is preliminary data.</text>
</comment>
<dbReference type="RefSeq" id="WP_345726659.1">
    <property type="nucleotide sequence ID" value="NZ_BAAAYN010000005.1"/>
</dbReference>
<name>A0ABP6SRR3_9ACTN</name>